<evidence type="ECO:0000313" key="3">
    <source>
        <dbReference type="Proteomes" id="UP001642464"/>
    </source>
</evidence>
<feature type="region of interest" description="Disordered" evidence="1">
    <location>
        <begin position="1"/>
        <end position="44"/>
    </location>
</feature>
<evidence type="ECO:0000256" key="1">
    <source>
        <dbReference type="SAM" id="MobiDB-lite"/>
    </source>
</evidence>
<evidence type="ECO:0000313" key="2">
    <source>
        <dbReference type="EMBL" id="CAK9044763.1"/>
    </source>
</evidence>
<accession>A0ABP0M142</accession>
<feature type="compositionally biased region" description="Basic and acidic residues" evidence="1">
    <location>
        <begin position="29"/>
        <end position="44"/>
    </location>
</feature>
<keyword evidence="3" id="KW-1185">Reference proteome</keyword>
<protein>
    <submittedName>
        <fullName evidence="2">Uncharacterized protein</fullName>
    </submittedName>
</protein>
<dbReference type="EMBL" id="CAXAMM010019002">
    <property type="protein sequence ID" value="CAK9044763.1"/>
    <property type="molecule type" value="Genomic_DNA"/>
</dbReference>
<dbReference type="Proteomes" id="UP001642464">
    <property type="component" value="Unassembled WGS sequence"/>
</dbReference>
<gene>
    <name evidence="2" type="ORF">SCF082_LOCUS25389</name>
</gene>
<comment type="caution">
    <text evidence="2">The sequence shown here is derived from an EMBL/GenBank/DDBJ whole genome shotgun (WGS) entry which is preliminary data.</text>
</comment>
<organism evidence="2 3">
    <name type="scientific">Durusdinium trenchii</name>
    <dbReference type="NCBI Taxonomy" id="1381693"/>
    <lineage>
        <taxon>Eukaryota</taxon>
        <taxon>Sar</taxon>
        <taxon>Alveolata</taxon>
        <taxon>Dinophyceae</taxon>
        <taxon>Suessiales</taxon>
        <taxon>Symbiodiniaceae</taxon>
        <taxon>Durusdinium</taxon>
    </lineage>
</organism>
<name>A0ABP0M142_9DINO</name>
<proteinExistence type="predicted"/>
<reference evidence="2 3" key="1">
    <citation type="submission" date="2024-02" db="EMBL/GenBank/DDBJ databases">
        <authorList>
            <person name="Chen Y."/>
            <person name="Shah S."/>
            <person name="Dougan E. K."/>
            <person name="Thang M."/>
            <person name="Chan C."/>
        </authorList>
    </citation>
    <scope>NUCLEOTIDE SEQUENCE [LARGE SCALE GENOMIC DNA]</scope>
</reference>
<sequence>MDRSWTYLEGPGDDYDTRSMRSRSSSSIRRSELDRRHRRDRSVPRARAWDELPRSSSLRDLRRSASRSHSNHFWALDDFSAYRPWQWKPAAAAGQSTFEHDRPGTARHFLVTGGFTGTWRDGFPGVTMDGFCRNSGFTRKNFFDTGRQSHIPNFRQIATASPNRVRRIN</sequence>